<feature type="domain" description="Phospholipid/glycerol acyltransferase" evidence="6">
    <location>
        <begin position="81"/>
        <end position="196"/>
    </location>
</feature>
<dbReference type="GO" id="GO:0016020">
    <property type="term" value="C:membrane"/>
    <property type="evidence" value="ECO:0007669"/>
    <property type="project" value="InterPro"/>
</dbReference>
<dbReference type="PANTHER" id="PTHR10434:SF66">
    <property type="entry name" value="PHOSPHOLIPID_GLYCEROL ACYLTRANSFERASE DOMAIN-CONTAINING PROTEIN"/>
    <property type="match status" value="1"/>
</dbReference>
<dbReference type="SUPFAM" id="SSF69593">
    <property type="entry name" value="Glycerol-3-phosphate (1)-acyltransferase"/>
    <property type="match status" value="1"/>
</dbReference>
<evidence type="ECO:0000256" key="2">
    <source>
        <dbReference type="ARBA" id="ARBA00022679"/>
    </source>
</evidence>
<protein>
    <recommendedName>
        <fullName evidence="4">1-acyl-sn-glycerol-3-phosphate acyltransferase</fullName>
        <ecNumber evidence="4">2.3.1.51</ecNumber>
    </recommendedName>
</protein>
<dbReference type="Pfam" id="PF01553">
    <property type="entry name" value="Acyltransferase"/>
    <property type="match status" value="1"/>
</dbReference>
<keyword evidence="2 4" id="KW-0808">Transferase</keyword>
<evidence type="ECO:0000256" key="4">
    <source>
        <dbReference type="RuleBase" id="RU361267"/>
    </source>
</evidence>
<name>A0A520XH50_9DELT</name>
<comment type="caution">
    <text evidence="7">The sequence shown here is derived from an EMBL/GenBank/DDBJ whole genome shotgun (WGS) entry which is preliminary data.</text>
</comment>
<keyword evidence="5" id="KW-1133">Transmembrane helix</keyword>
<keyword evidence="5" id="KW-0812">Transmembrane</keyword>
<keyword evidence="3 4" id="KW-0012">Acyltransferase</keyword>
<dbReference type="UniPathway" id="UPA00557">
    <property type="reaction ID" value="UER00613"/>
</dbReference>
<reference evidence="7 8" key="1">
    <citation type="submission" date="2019-01" db="EMBL/GenBank/DDBJ databases">
        <title>Insights into ecological role of a new deltaproteobacterial order Candidatus Sinidesulfobacterales (Sva0485) by metagenomics and metatranscriptomics.</title>
        <authorList>
            <person name="Tan S."/>
            <person name="Liu J."/>
            <person name="Fang Y."/>
            <person name="Hedlund B."/>
            <person name="Lian Z.-H."/>
            <person name="Huang L.-Y."/>
            <person name="Li J.-T."/>
            <person name="Huang L.-N."/>
            <person name="Li W.-J."/>
            <person name="Jiang H.-C."/>
            <person name="Dong H.-L."/>
            <person name="Shu W.-S."/>
        </authorList>
    </citation>
    <scope>NUCLEOTIDE SEQUENCE [LARGE SCALE GENOMIC DNA]</scope>
    <source>
        <strain evidence="7">AP4</strain>
    </source>
</reference>
<keyword evidence="4" id="KW-1208">Phospholipid metabolism</keyword>
<dbReference type="GO" id="GO:0016024">
    <property type="term" value="P:CDP-diacylglycerol biosynthetic process"/>
    <property type="evidence" value="ECO:0007669"/>
    <property type="project" value="UniProtKB-UniPathway"/>
</dbReference>
<dbReference type="GO" id="GO:0006654">
    <property type="term" value="P:phosphatidic acid biosynthetic process"/>
    <property type="evidence" value="ECO:0007669"/>
    <property type="project" value="TreeGrafter"/>
</dbReference>
<keyword evidence="5" id="KW-0472">Membrane</keyword>
<comment type="catalytic activity">
    <reaction evidence="4">
        <text>a 1-acyl-sn-glycero-3-phosphate + an acyl-CoA = a 1,2-diacyl-sn-glycero-3-phosphate + CoA</text>
        <dbReference type="Rhea" id="RHEA:19709"/>
        <dbReference type="ChEBI" id="CHEBI:57287"/>
        <dbReference type="ChEBI" id="CHEBI:57970"/>
        <dbReference type="ChEBI" id="CHEBI:58342"/>
        <dbReference type="ChEBI" id="CHEBI:58608"/>
        <dbReference type="EC" id="2.3.1.51"/>
    </reaction>
</comment>
<dbReference type="Proteomes" id="UP000322454">
    <property type="component" value="Unassembled WGS sequence"/>
</dbReference>
<keyword evidence="4" id="KW-0443">Lipid metabolism</keyword>
<dbReference type="InterPro" id="IPR002123">
    <property type="entry name" value="Plipid/glycerol_acylTrfase"/>
</dbReference>
<dbReference type="EMBL" id="SHMQ01000001">
    <property type="protein sequence ID" value="RZV40405.1"/>
    <property type="molecule type" value="Genomic_DNA"/>
</dbReference>
<comment type="domain">
    <text evidence="4">The HXXXXD motif is essential for acyltransferase activity and may constitute the binding site for the phosphate moiety of the glycerol-3-phosphate.</text>
</comment>
<keyword evidence="4" id="KW-0594">Phospholipid biosynthesis</keyword>
<dbReference type="NCBIfam" id="TIGR00530">
    <property type="entry name" value="AGP_acyltrn"/>
    <property type="match status" value="1"/>
</dbReference>
<dbReference type="SMART" id="SM00563">
    <property type="entry name" value="PlsC"/>
    <property type="match status" value="1"/>
</dbReference>
<evidence type="ECO:0000256" key="1">
    <source>
        <dbReference type="ARBA" id="ARBA00008655"/>
    </source>
</evidence>
<dbReference type="EC" id="2.3.1.51" evidence="4"/>
<dbReference type="AlphaFoldDB" id="A0A520XH50"/>
<dbReference type="CDD" id="cd07989">
    <property type="entry name" value="LPLAT_AGPAT-like"/>
    <property type="match status" value="1"/>
</dbReference>
<proteinExistence type="inferred from homology"/>
<evidence type="ECO:0000259" key="6">
    <source>
        <dbReference type="SMART" id="SM00563"/>
    </source>
</evidence>
<evidence type="ECO:0000313" key="8">
    <source>
        <dbReference type="Proteomes" id="UP000322454"/>
    </source>
</evidence>
<organism evidence="7 8">
    <name type="scientific">Candidatus Acidulodesulfobacterium acidiphilum</name>
    <dbReference type="NCBI Taxonomy" id="2597224"/>
    <lineage>
        <taxon>Bacteria</taxon>
        <taxon>Deltaproteobacteria</taxon>
        <taxon>Candidatus Acidulodesulfobacterales</taxon>
        <taxon>Candidatus Acidulodesulfobacterium</taxon>
    </lineage>
</organism>
<accession>A0A520XH50</accession>
<dbReference type="PANTHER" id="PTHR10434">
    <property type="entry name" value="1-ACYL-SN-GLYCEROL-3-PHOSPHATE ACYLTRANSFERASE"/>
    <property type="match status" value="1"/>
</dbReference>
<evidence type="ECO:0000313" key="7">
    <source>
        <dbReference type="EMBL" id="RZV40405.1"/>
    </source>
</evidence>
<comment type="similarity">
    <text evidence="1 4">Belongs to the 1-acyl-sn-glycerol-3-phosphate acyltransferase family.</text>
</comment>
<feature type="transmembrane region" description="Helical" evidence="5">
    <location>
        <begin position="20"/>
        <end position="43"/>
    </location>
</feature>
<evidence type="ECO:0000256" key="5">
    <source>
        <dbReference type="SAM" id="Phobius"/>
    </source>
</evidence>
<keyword evidence="4" id="KW-0444">Lipid biosynthesis</keyword>
<evidence type="ECO:0000256" key="3">
    <source>
        <dbReference type="ARBA" id="ARBA00023315"/>
    </source>
</evidence>
<sequence length="264" mass="29674">MEGYLVFIRKSMITDFLLSLYFWAVITMLTMISGILAVIVSSFSEDTSQSIAKLWAKVILKACMIKVDVTGAENISSQKSYIITPNHQSYFDIFVLLASLDLNFKFIAKASLFKIPFLGWAMKRLGYIAIDRENLRRALKSVKKSTELIKNKTSILIFPEGTRSLDGKLLSFKKGGLNMFLKQGNPTVLPVVIKGTVNILRKNSLTIHPGQKVELHILKPIEASEKKKNFTSGKEDDIIKTIEDEILEVLNKKASDDKINDVVN</sequence>
<dbReference type="InterPro" id="IPR004552">
    <property type="entry name" value="AGP_acyltrans"/>
</dbReference>
<dbReference type="GO" id="GO:0003841">
    <property type="term" value="F:1-acylglycerol-3-phosphate O-acyltransferase activity"/>
    <property type="evidence" value="ECO:0007669"/>
    <property type="project" value="UniProtKB-UniRule"/>
</dbReference>
<gene>
    <name evidence="7" type="ORF">EVJ48_00345</name>
</gene>